<feature type="compositionally biased region" description="Low complexity" evidence="1">
    <location>
        <begin position="38"/>
        <end position="47"/>
    </location>
</feature>
<protein>
    <recommendedName>
        <fullName evidence="4">DUF5666 domain-containing protein</fullName>
    </recommendedName>
</protein>
<gene>
    <name evidence="2" type="ORF">MKK62_22020</name>
</gene>
<feature type="region of interest" description="Disordered" evidence="1">
    <location>
        <begin position="29"/>
        <end position="50"/>
    </location>
</feature>
<proteinExistence type="predicted"/>
<evidence type="ECO:0008006" key="4">
    <source>
        <dbReference type="Google" id="ProtNLM"/>
    </source>
</evidence>
<evidence type="ECO:0000256" key="1">
    <source>
        <dbReference type="SAM" id="MobiDB-lite"/>
    </source>
</evidence>
<organism evidence="2 3">
    <name type="scientific">Mycobacterium paraterrae</name>
    <dbReference type="NCBI Taxonomy" id="577492"/>
    <lineage>
        <taxon>Bacteria</taxon>
        <taxon>Bacillati</taxon>
        <taxon>Actinomycetota</taxon>
        <taxon>Actinomycetes</taxon>
        <taxon>Mycobacteriales</taxon>
        <taxon>Mycobacteriaceae</taxon>
        <taxon>Mycobacterium</taxon>
    </lineage>
</organism>
<accession>A0ABY3VHX1</accession>
<sequence length="229" mass="22518">MQLTFNPDRLSGLATLAVAGVTVLSLGACSSSDHEKSPAPSSSPAAAKGKDSVNGLIASVSGDTVQVTGQAGTATVDVSKASKITEWTKAQLSDVAAGNCVTALGEPAPAPGGGLTAHAVSLSQEGGDKKCSQPKTGPKSVVGTVASVAGNTITVSATDANGKPAETAVSVVDSTQYNKAVSVNSSNISQGKCIAAVGTKEGNGALQATVVTLRPAHDGRCPQPAPKKK</sequence>
<dbReference type="RefSeq" id="WP_240260757.1">
    <property type="nucleotide sequence ID" value="NZ_CP092488.2"/>
</dbReference>
<evidence type="ECO:0000313" key="2">
    <source>
        <dbReference type="EMBL" id="UMB69024.1"/>
    </source>
</evidence>
<dbReference type="EMBL" id="CP092488">
    <property type="protein sequence ID" value="UMB69024.1"/>
    <property type="molecule type" value="Genomic_DNA"/>
</dbReference>
<evidence type="ECO:0000313" key="3">
    <source>
        <dbReference type="Proteomes" id="UP001055336"/>
    </source>
</evidence>
<reference evidence="2" key="1">
    <citation type="submission" date="2022-08" db="EMBL/GenBank/DDBJ databases">
        <title>Whole genome sequencing of non-tuberculosis mycobacteria type-strains.</title>
        <authorList>
            <person name="Igarashi Y."/>
            <person name="Osugi A."/>
            <person name="Mitarai S."/>
        </authorList>
    </citation>
    <scope>NUCLEOTIDE SEQUENCE</scope>
    <source>
        <strain evidence="2">DSM 45127</strain>
    </source>
</reference>
<dbReference type="Proteomes" id="UP001055336">
    <property type="component" value="Chromosome"/>
</dbReference>
<name>A0ABY3VHX1_9MYCO</name>
<keyword evidence="3" id="KW-1185">Reference proteome</keyword>